<reference evidence="2" key="1">
    <citation type="journal article" date="2019" name="bioRxiv">
        <title>The Genome of the Zebra Mussel, Dreissena polymorpha: A Resource for Invasive Species Research.</title>
        <authorList>
            <person name="McCartney M.A."/>
            <person name="Auch B."/>
            <person name="Kono T."/>
            <person name="Mallez S."/>
            <person name="Zhang Y."/>
            <person name="Obille A."/>
            <person name="Becker A."/>
            <person name="Abrahante J.E."/>
            <person name="Garbe J."/>
            <person name="Badalamenti J.P."/>
            <person name="Herman A."/>
            <person name="Mangelson H."/>
            <person name="Liachko I."/>
            <person name="Sullivan S."/>
            <person name="Sone E.D."/>
            <person name="Koren S."/>
            <person name="Silverstein K.A.T."/>
            <person name="Beckman K.B."/>
            <person name="Gohl D.M."/>
        </authorList>
    </citation>
    <scope>NUCLEOTIDE SEQUENCE</scope>
    <source>
        <strain evidence="2">Duluth1</strain>
        <tissue evidence="2">Whole animal</tissue>
    </source>
</reference>
<protein>
    <submittedName>
        <fullName evidence="2">Uncharacterized protein</fullName>
    </submittedName>
</protein>
<keyword evidence="1" id="KW-0732">Signal</keyword>
<dbReference type="InterPro" id="IPR025562">
    <property type="entry name" value="Tae4"/>
</dbReference>
<organism evidence="2 3">
    <name type="scientific">Dreissena polymorpha</name>
    <name type="common">Zebra mussel</name>
    <name type="synonym">Mytilus polymorpha</name>
    <dbReference type="NCBI Taxonomy" id="45954"/>
    <lineage>
        <taxon>Eukaryota</taxon>
        <taxon>Metazoa</taxon>
        <taxon>Spiralia</taxon>
        <taxon>Lophotrochozoa</taxon>
        <taxon>Mollusca</taxon>
        <taxon>Bivalvia</taxon>
        <taxon>Autobranchia</taxon>
        <taxon>Heteroconchia</taxon>
        <taxon>Euheterodonta</taxon>
        <taxon>Imparidentia</taxon>
        <taxon>Neoheterodontei</taxon>
        <taxon>Myida</taxon>
        <taxon>Dreissenoidea</taxon>
        <taxon>Dreissenidae</taxon>
        <taxon>Dreissena</taxon>
    </lineage>
</organism>
<evidence type="ECO:0000313" key="2">
    <source>
        <dbReference type="EMBL" id="KAH3855802.1"/>
    </source>
</evidence>
<name>A0A9D4LBZ3_DREPO</name>
<keyword evidence="3" id="KW-1185">Reference proteome</keyword>
<gene>
    <name evidence="2" type="ORF">DPMN_098371</name>
</gene>
<dbReference type="EMBL" id="JAIWYP010000003">
    <property type="protein sequence ID" value="KAH3855802.1"/>
    <property type="molecule type" value="Genomic_DNA"/>
</dbReference>
<dbReference type="AlphaFoldDB" id="A0A9D4LBZ3"/>
<proteinExistence type="predicted"/>
<feature type="signal peptide" evidence="1">
    <location>
        <begin position="1"/>
        <end position="21"/>
    </location>
</feature>
<sequence length="239" mass="26892">MACTTVLLLAIASALTGKSFSEKIPLPPFSELKNNYPGFAHFGGIFRNHKLIHFLGLENYSSILLNDTSALRLSYTLNEVGNEHSLGNDVIRLSKYGTDSVKGKDGRQYIFHPLAFGPYLADKYGYPSVTTMHQFDAGKTKDMFKDKQGIMRVITYTHENEAKGHVVLWDCNGFHQAHDILDGHSLLSVEFWESPDSICTNHIPIEIPVSTTRADSYIMNVLKQTMGGNRRHPSRHRDH</sequence>
<dbReference type="Pfam" id="PF14113">
    <property type="entry name" value="Tae4"/>
    <property type="match status" value="1"/>
</dbReference>
<evidence type="ECO:0000256" key="1">
    <source>
        <dbReference type="SAM" id="SignalP"/>
    </source>
</evidence>
<accession>A0A9D4LBZ3</accession>
<reference evidence="2" key="2">
    <citation type="submission" date="2020-11" db="EMBL/GenBank/DDBJ databases">
        <authorList>
            <person name="McCartney M.A."/>
            <person name="Auch B."/>
            <person name="Kono T."/>
            <person name="Mallez S."/>
            <person name="Becker A."/>
            <person name="Gohl D.M."/>
            <person name="Silverstein K.A.T."/>
            <person name="Koren S."/>
            <person name="Bechman K.B."/>
            <person name="Herman A."/>
            <person name="Abrahante J.E."/>
            <person name="Garbe J."/>
        </authorList>
    </citation>
    <scope>NUCLEOTIDE SEQUENCE</scope>
    <source>
        <strain evidence="2">Duluth1</strain>
        <tissue evidence="2">Whole animal</tissue>
    </source>
</reference>
<feature type="chain" id="PRO_5039578003" evidence="1">
    <location>
        <begin position="22"/>
        <end position="239"/>
    </location>
</feature>
<dbReference type="OrthoDB" id="6281827at2759"/>
<comment type="caution">
    <text evidence="2">The sequence shown here is derived from an EMBL/GenBank/DDBJ whole genome shotgun (WGS) entry which is preliminary data.</text>
</comment>
<evidence type="ECO:0000313" key="3">
    <source>
        <dbReference type="Proteomes" id="UP000828390"/>
    </source>
</evidence>
<dbReference type="Gene3D" id="3.90.1720.70">
    <property type="match status" value="1"/>
</dbReference>
<dbReference type="Proteomes" id="UP000828390">
    <property type="component" value="Unassembled WGS sequence"/>
</dbReference>